<accession>A0A975B4B3</accession>
<dbReference type="KEGG" id="dli:dnl_07740"/>
<keyword evidence="3" id="KW-0540">Nuclease</keyword>
<feature type="domain" description="Putative restriction endonuclease" evidence="2">
    <location>
        <begin position="42"/>
        <end position="218"/>
    </location>
</feature>
<protein>
    <submittedName>
        <fullName evidence="3">Restriction endonuclease type II, DUF820</fullName>
    </submittedName>
</protein>
<dbReference type="EMBL" id="CP061799">
    <property type="protein sequence ID" value="QTA78550.1"/>
    <property type="molecule type" value="Genomic_DNA"/>
</dbReference>
<dbReference type="Pfam" id="PF05685">
    <property type="entry name" value="Uma2"/>
    <property type="match status" value="1"/>
</dbReference>
<evidence type="ECO:0000259" key="2">
    <source>
        <dbReference type="Pfam" id="PF05685"/>
    </source>
</evidence>
<dbReference type="InterPro" id="IPR012296">
    <property type="entry name" value="Nuclease_put_TT1808"/>
</dbReference>
<dbReference type="Proteomes" id="UP000663720">
    <property type="component" value="Chromosome"/>
</dbReference>
<evidence type="ECO:0000313" key="4">
    <source>
        <dbReference type="Proteomes" id="UP000663720"/>
    </source>
</evidence>
<keyword evidence="3" id="KW-0255">Endonuclease</keyword>
<dbReference type="PANTHER" id="PTHR33352:SF2">
    <property type="entry name" value="SLL0995 PROTEIN"/>
    <property type="match status" value="1"/>
</dbReference>
<feature type="region of interest" description="Disordered" evidence="1">
    <location>
        <begin position="251"/>
        <end position="277"/>
    </location>
</feature>
<dbReference type="AlphaFoldDB" id="A0A975B4B3"/>
<evidence type="ECO:0000256" key="1">
    <source>
        <dbReference type="SAM" id="MobiDB-lite"/>
    </source>
</evidence>
<keyword evidence="3" id="KW-0378">Hydrolase</keyword>
<dbReference type="GO" id="GO:0004519">
    <property type="term" value="F:endonuclease activity"/>
    <property type="evidence" value="ECO:0007669"/>
    <property type="project" value="UniProtKB-KW"/>
</dbReference>
<proteinExistence type="predicted"/>
<organism evidence="3 4">
    <name type="scientific">Desulfonema limicola</name>
    <dbReference type="NCBI Taxonomy" id="45656"/>
    <lineage>
        <taxon>Bacteria</taxon>
        <taxon>Pseudomonadati</taxon>
        <taxon>Thermodesulfobacteriota</taxon>
        <taxon>Desulfobacteria</taxon>
        <taxon>Desulfobacterales</taxon>
        <taxon>Desulfococcaceae</taxon>
        <taxon>Desulfonema</taxon>
    </lineage>
</organism>
<evidence type="ECO:0000313" key="3">
    <source>
        <dbReference type="EMBL" id="QTA78550.1"/>
    </source>
</evidence>
<reference evidence="3" key="1">
    <citation type="journal article" date="2021" name="Microb. Physiol.">
        <title>Proteogenomic Insights into the Physiology of Marine, Sulfate-Reducing, Filamentous Desulfonema limicola and Desulfonema magnum.</title>
        <authorList>
            <person name="Schnaars V."/>
            <person name="Wohlbrand L."/>
            <person name="Scheve S."/>
            <person name="Hinrichs C."/>
            <person name="Reinhardt R."/>
            <person name="Rabus R."/>
        </authorList>
    </citation>
    <scope>NUCLEOTIDE SEQUENCE</scope>
    <source>
        <strain evidence="3">5ac10</strain>
    </source>
</reference>
<name>A0A975B4B3_9BACT</name>
<dbReference type="RefSeq" id="WP_207690388.1">
    <property type="nucleotide sequence ID" value="NZ_CP061799.1"/>
</dbReference>
<dbReference type="CDD" id="cd06260">
    <property type="entry name" value="DUF820-like"/>
    <property type="match status" value="1"/>
</dbReference>
<keyword evidence="4" id="KW-1185">Reference proteome</keyword>
<dbReference type="Gene3D" id="3.90.1570.10">
    <property type="entry name" value="tt1808, chain A"/>
    <property type="match status" value="1"/>
</dbReference>
<gene>
    <name evidence="3" type="ORF">dnl_07740</name>
</gene>
<dbReference type="PANTHER" id="PTHR33352">
    <property type="entry name" value="SLR1095 PROTEIN"/>
    <property type="match status" value="1"/>
</dbReference>
<dbReference type="InterPro" id="IPR008538">
    <property type="entry name" value="Uma2"/>
</dbReference>
<dbReference type="SUPFAM" id="SSF52980">
    <property type="entry name" value="Restriction endonuclease-like"/>
    <property type="match status" value="1"/>
</dbReference>
<sequence>MESTQTMPQVSSSILKGYLPSDISAEDEYCEFSEDGRAVSEEEYWEKYYEHPYFSYEWNNGYLEVKPLTTYDGVNLNLWFSDLLRNFLKINRIAKVITYEFAFRLHGNKVNSIRKPDIGVVLNNNPVPLLSRNQSYAGICDMCIEVLSYSSLKEVVRDIIEKKREYERTGVKEYYILDDRKLETAFYRLNKAGVYESIKPFKDGIIQSQVLPGFQFRISDLYTLPPDIEMVKHDVYKPFIMTHYQAERQKAEQERQRAEQERQRAEQEKRKAEQEKQRAEMLAAKLRELGVSVGDINNV</sequence>
<dbReference type="InterPro" id="IPR011335">
    <property type="entry name" value="Restrct_endonuc-II-like"/>
</dbReference>